<evidence type="ECO:0000256" key="1">
    <source>
        <dbReference type="ARBA" id="ARBA00000077"/>
    </source>
</evidence>
<keyword evidence="12 15" id="KW-0378">Hydrolase</keyword>
<protein>
    <recommendedName>
        <fullName evidence="7">Ribonuclease HII</fullName>
        <ecNumber evidence="6">3.1.26.4</ecNumber>
    </recommendedName>
</protein>
<dbReference type="InterPro" id="IPR036397">
    <property type="entry name" value="RNaseH_sf"/>
</dbReference>
<evidence type="ECO:0000256" key="10">
    <source>
        <dbReference type="ARBA" id="ARBA00022723"/>
    </source>
</evidence>
<dbReference type="EC" id="3.1.26.4" evidence="6"/>
<evidence type="ECO:0000256" key="4">
    <source>
        <dbReference type="ARBA" id="ARBA00004496"/>
    </source>
</evidence>
<dbReference type="PANTHER" id="PTHR10954">
    <property type="entry name" value="RIBONUCLEASE H2 SUBUNIT A"/>
    <property type="match status" value="1"/>
</dbReference>
<gene>
    <name evidence="15" type="ORF">DF3PB_720001</name>
</gene>
<comment type="cofactor">
    <cofactor evidence="3">
        <name>Mg(2+)</name>
        <dbReference type="ChEBI" id="CHEBI:18420"/>
    </cofactor>
</comment>
<evidence type="ECO:0000256" key="2">
    <source>
        <dbReference type="ARBA" id="ARBA00001936"/>
    </source>
</evidence>
<comment type="cofactor">
    <cofactor evidence="2">
        <name>Mn(2+)</name>
        <dbReference type="ChEBI" id="CHEBI:29035"/>
    </cofactor>
</comment>
<comment type="catalytic activity">
    <reaction evidence="1">
        <text>Endonucleolytic cleavage to 5'-phosphomonoester.</text>
        <dbReference type="EC" id="3.1.26.4"/>
    </reaction>
</comment>
<evidence type="ECO:0000259" key="14">
    <source>
        <dbReference type="PROSITE" id="PS51975"/>
    </source>
</evidence>
<evidence type="ECO:0000256" key="8">
    <source>
        <dbReference type="ARBA" id="ARBA00022490"/>
    </source>
</evidence>
<keyword evidence="13" id="KW-0464">Manganese</keyword>
<dbReference type="Pfam" id="PF01351">
    <property type="entry name" value="RNase_HII"/>
    <property type="match status" value="1"/>
</dbReference>
<organism evidence="15">
    <name type="scientific">metagenome</name>
    <dbReference type="NCBI Taxonomy" id="256318"/>
    <lineage>
        <taxon>unclassified sequences</taxon>
        <taxon>metagenomes</taxon>
    </lineage>
</organism>
<evidence type="ECO:0000256" key="7">
    <source>
        <dbReference type="ARBA" id="ARBA00019179"/>
    </source>
</evidence>
<dbReference type="InterPro" id="IPR024567">
    <property type="entry name" value="RNase_HII/HIII_dom"/>
</dbReference>
<dbReference type="PANTHER" id="PTHR10954:SF18">
    <property type="entry name" value="RIBONUCLEASE HII"/>
    <property type="match status" value="1"/>
</dbReference>
<dbReference type="EMBL" id="UIDG01000626">
    <property type="protein sequence ID" value="SUS08524.1"/>
    <property type="molecule type" value="Genomic_DNA"/>
</dbReference>
<dbReference type="GO" id="GO:0043137">
    <property type="term" value="P:DNA replication, removal of RNA primer"/>
    <property type="evidence" value="ECO:0007669"/>
    <property type="project" value="TreeGrafter"/>
</dbReference>
<evidence type="ECO:0000256" key="11">
    <source>
        <dbReference type="ARBA" id="ARBA00022759"/>
    </source>
</evidence>
<comment type="subcellular location">
    <subcellularLocation>
        <location evidence="4">Cytoplasm</location>
    </subcellularLocation>
</comment>
<evidence type="ECO:0000256" key="12">
    <source>
        <dbReference type="ARBA" id="ARBA00022801"/>
    </source>
</evidence>
<keyword evidence="11" id="KW-0255">Endonuclease</keyword>
<dbReference type="CDD" id="cd07182">
    <property type="entry name" value="RNase_HII_bacteria_HII_like"/>
    <property type="match status" value="1"/>
</dbReference>
<dbReference type="GO" id="GO:0006298">
    <property type="term" value="P:mismatch repair"/>
    <property type="evidence" value="ECO:0007669"/>
    <property type="project" value="TreeGrafter"/>
</dbReference>
<evidence type="ECO:0000256" key="6">
    <source>
        <dbReference type="ARBA" id="ARBA00012180"/>
    </source>
</evidence>
<evidence type="ECO:0000313" key="15">
    <source>
        <dbReference type="EMBL" id="SUS08524.1"/>
    </source>
</evidence>
<dbReference type="GO" id="GO:0004523">
    <property type="term" value="F:RNA-DNA hybrid ribonuclease activity"/>
    <property type="evidence" value="ECO:0007669"/>
    <property type="project" value="UniProtKB-EC"/>
</dbReference>
<comment type="similarity">
    <text evidence="5">Belongs to the RNase HII family.</text>
</comment>
<dbReference type="PROSITE" id="PS51975">
    <property type="entry name" value="RNASE_H_2"/>
    <property type="match status" value="1"/>
</dbReference>
<dbReference type="InterPro" id="IPR001352">
    <property type="entry name" value="RNase_HII/HIII"/>
</dbReference>
<name>A0A380TLF5_9ZZZZ</name>
<evidence type="ECO:0000256" key="9">
    <source>
        <dbReference type="ARBA" id="ARBA00022722"/>
    </source>
</evidence>
<dbReference type="GO" id="GO:0046872">
    <property type="term" value="F:metal ion binding"/>
    <property type="evidence" value="ECO:0007669"/>
    <property type="project" value="UniProtKB-KW"/>
</dbReference>
<dbReference type="InterPro" id="IPR022898">
    <property type="entry name" value="RNase_HII"/>
</dbReference>
<evidence type="ECO:0000256" key="5">
    <source>
        <dbReference type="ARBA" id="ARBA00007383"/>
    </source>
</evidence>
<feature type="domain" description="RNase H type-2" evidence="14">
    <location>
        <begin position="1"/>
        <end position="135"/>
    </location>
</feature>
<keyword evidence="10" id="KW-0479">Metal-binding</keyword>
<accession>A0A380TLF5</accession>
<dbReference type="InterPro" id="IPR012337">
    <property type="entry name" value="RNaseH-like_sf"/>
</dbReference>
<dbReference type="Gene3D" id="3.30.420.10">
    <property type="entry name" value="Ribonuclease H-like superfamily/Ribonuclease H"/>
    <property type="match status" value="1"/>
</dbReference>
<evidence type="ECO:0000256" key="3">
    <source>
        <dbReference type="ARBA" id="ARBA00001946"/>
    </source>
</evidence>
<proteinExistence type="inferred from homology"/>
<keyword evidence="8" id="KW-0963">Cytoplasm</keyword>
<evidence type="ECO:0000256" key="13">
    <source>
        <dbReference type="ARBA" id="ARBA00023211"/>
    </source>
</evidence>
<sequence>MAHIGIGQADVDEIDRINILQASLLAMRRAVAQLRVQPETALIDGNRAPELSCRSRCVVGGDRLSVSIAAASIVAKVTRDRLITELARLYPGYGWERNAGYGTKEHLDALQILGITPHHRRSFRPVSDILRPHENK</sequence>
<dbReference type="NCBIfam" id="NF000595">
    <property type="entry name" value="PRK00015.1-3"/>
    <property type="match status" value="1"/>
</dbReference>
<dbReference type="SUPFAM" id="SSF53098">
    <property type="entry name" value="Ribonuclease H-like"/>
    <property type="match status" value="1"/>
</dbReference>
<dbReference type="GO" id="GO:0005737">
    <property type="term" value="C:cytoplasm"/>
    <property type="evidence" value="ECO:0007669"/>
    <property type="project" value="UniProtKB-SubCell"/>
</dbReference>
<dbReference type="GO" id="GO:0003723">
    <property type="term" value="F:RNA binding"/>
    <property type="evidence" value="ECO:0007669"/>
    <property type="project" value="InterPro"/>
</dbReference>
<dbReference type="AlphaFoldDB" id="A0A380TLF5"/>
<keyword evidence="9" id="KW-0540">Nuclease</keyword>
<reference evidence="15" key="1">
    <citation type="submission" date="2018-07" db="EMBL/GenBank/DDBJ databases">
        <authorList>
            <person name="Quirk P.G."/>
            <person name="Krulwich T.A."/>
        </authorList>
    </citation>
    <scope>NUCLEOTIDE SEQUENCE</scope>
</reference>
<dbReference type="GO" id="GO:0032299">
    <property type="term" value="C:ribonuclease H2 complex"/>
    <property type="evidence" value="ECO:0007669"/>
    <property type="project" value="TreeGrafter"/>
</dbReference>